<dbReference type="InterPro" id="IPR001806">
    <property type="entry name" value="Small_GTPase"/>
</dbReference>
<dbReference type="GO" id="GO:0003924">
    <property type="term" value="F:GTPase activity"/>
    <property type="evidence" value="ECO:0007669"/>
    <property type="project" value="InterPro"/>
</dbReference>
<dbReference type="EnsemblMetazoa" id="Aqu2.1.14229_001">
    <property type="protein sequence ID" value="Aqu2.1.14229_001"/>
    <property type="gene ID" value="Aqu2.1.14229"/>
</dbReference>
<dbReference type="InParanoid" id="A0A1X7TIB9"/>
<dbReference type="OrthoDB" id="9989112at2759"/>
<dbReference type="InterPro" id="IPR027417">
    <property type="entry name" value="P-loop_NTPase"/>
</dbReference>
<dbReference type="AlphaFoldDB" id="A0A1X7TIB9"/>
<dbReference type="SUPFAM" id="SSF52540">
    <property type="entry name" value="P-loop containing nucleoside triphosphate hydrolases"/>
    <property type="match status" value="1"/>
</dbReference>
<dbReference type="Pfam" id="PF00071">
    <property type="entry name" value="Ras"/>
    <property type="match status" value="1"/>
</dbReference>
<sequence>MYIYDTAGMERYNTTDDNNTVLYIDDRDSFFNIEQVWRKEVLAHSVKEVMIILIGNKDNLNEKRINSKSISKEYA</sequence>
<protein>
    <submittedName>
        <fullName evidence="1">Uncharacterized protein</fullName>
    </submittedName>
</protein>
<dbReference type="GO" id="GO:0005525">
    <property type="term" value="F:GTP binding"/>
    <property type="evidence" value="ECO:0007669"/>
    <property type="project" value="InterPro"/>
</dbReference>
<dbReference type="Gene3D" id="3.40.50.300">
    <property type="entry name" value="P-loop containing nucleotide triphosphate hydrolases"/>
    <property type="match status" value="1"/>
</dbReference>
<evidence type="ECO:0000313" key="1">
    <source>
        <dbReference type="EnsemblMetazoa" id="Aqu2.1.14229_001"/>
    </source>
</evidence>
<name>A0A1X7TIB9_AMPQE</name>
<reference evidence="1" key="1">
    <citation type="submission" date="2017-05" db="UniProtKB">
        <authorList>
            <consortium name="EnsemblMetazoa"/>
        </authorList>
    </citation>
    <scope>IDENTIFICATION</scope>
</reference>
<proteinExistence type="predicted"/>
<organism evidence="1">
    <name type="scientific">Amphimedon queenslandica</name>
    <name type="common">Sponge</name>
    <dbReference type="NCBI Taxonomy" id="400682"/>
    <lineage>
        <taxon>Eukaryota</taxon>
        <taxon>Metazoa</taxon>
        <taxon>Porifera</taxon>
        <taxon>Demospongiae</taxon>
        <taxon>Heteroscleromorpha</taxon>
        <taxon>Haplosclerida</taxon>
        <taxon>Niphatidae</taxon>
        <taxon>Amphimedon</taxon>
    </lineage>
</organism>
<accession>A0A1X7TIB9</accession>